<protein>
    <submittedName>
        <fullName evidence="1">Uncharacterized protein</fullName>
    </submittedName>
</protein>
<dbReference type="EMBL" id="LXQA010295740">
    <property type="protein sequence ID" value="MCI41745.1"/>
    <property type="molecule type" value="Genomic_DNA"/>
</dbReference>
<reference evidence="1 2" key="1">
    <citation type="journal article" date="2018" name="Front. Plant Sci.">
        <title>Red Clover (Trifolium pratense) and Zigzag Clover (T. medium) - A Picture of Genomic Similarities and Differences.</title>
        <authorList>
            <person name="Dluhosova J."/>
            <person name="Istvanek J."/>
            <person name="Nedelnik J."/>
            <person name="Repkova J."/>
        </authorList>
    </citation>
    <scope>NUCLEOTIDE SEQUENCE [LARGE SCALE GENOMIC DNA]</scope>
    <source>
        <strain evidence="2">cv. 10/8</strain>
        <tissue evidence="1">Leaf</tissue>
    </source>
</reference>
<organism evidence="1 2">
    <name type="scientific">Trifolium medium</name>
    <dbReference type="NCBI Taxonomy" id="97028"/>
    <lineage>
        <taxon>Eukaryota</taxon>
        <taxon>Viridiplantae</taxon>
        <taxon>Streptophyta</taxon>
        <taxon>Embryophyta</taxon>
        <taxon>Tracheophyta</taxon>
        <taxon>Spermatophyta</taxon>
        <taxon>Magnoliopsida</taxon>
        <taxon>eudicotyledons</taxon>
        <taxon>Gunneridae</taxon>
        <taxon>Pentapetalae</taxon>
        <taxon>rosids</taxon>
        <taxon>fabids</taxon>
        <taxon>Fabales</taxon>
        <taxon>Fabaceae</taxon>
        <taxon>Papilionoideae</taxon>
        <taxon>50 kb inversion clade</taxon>
        <taxon>NPAAA clade</taxon>
        <taxon>Hologalegina</taxon>
        <taxon>IRL clade</taxon>
        <taxon>Trifolieae</taxon>
        <taxon>Trifolium</taxon>
    </lineage>
</organism>
<dbReference type="PANTHER" id="PTHR36617:SF15">
    <property type="entry name" value="REVERSE TRANSCRIPTASE ZINC-BINDING DOMAIN-CONTAINING PROTEIN"/>
    <property type="match status" value="1"/>
</dbReference>
<keyword evidence="2" id="KW-1185">Reference proteome</keyword>
<evidence type="ECO:0000313" key="1">
    <source>
        <dbReference type="EMBL" id="MCI41745.1"/>
    </source>
</evidence>
<proteinExistence type="predicted"/>
<feature type="non-terminal residue" evidence="1">
    <location>
        <position position="90"/>
    </location>
</feature>
<evidence type="ECO:0000313" key="2">
    <source>
        <dbReference type="Proteomes" id="UP000265520"/>
    </source>
</evidence>
<sequence>MTSFWFDPWLGGAPLRTQFQRLFQVSAQSTSMVREMGRWFEGQWVWDLRWRRKLFVWELNLLERLHEILDRSIISTVDDSWCWKHDPSGL</sequence>
<accession>A0A392S1J0</accession>
<dbReference type="AlphaFoldDB" id="A0A392S1J0"/>
<dbReference type="PANTHER" id="PTHR36617">
    <property type="entry name" value="PROTEIN, PUTATIVE-RELATED"/>
    <property type="match status" value="1"/>
</dbReference>
<name>A0A392S1J0_9FABA</name>
<dbReference type="Proteomes" id="UP000265520">
    <property type="component" value="Unassembled WGS sequence"/>
</dbReference>
<comment type="caution">
    <text evidence="1">The sequence shown here is derived from an EMBL/GenBank/DDBJ whole genome shotgun (WGS) entry which is preliminary data.</text>
</comment>